<feature type="domain" description="ABC transporter" evidence="11">
    <location>
        <begin position="1025"/>
        <end position="1261"/>
    </location>
</feature>
<feature type="transmembrane region" description="Helical" evidence="10">
    <location>
        <begin position="90"/>
        <end position="118"/>
    </location>
</feature>
<protein>
    <submittedName>
        <fullName evidence="13">p-loop containing nucleoside triphosphate hydrolase protein</fullName>
    </submittedName>
</protein>
<dbReference type="InterPro" id="IPR036640">
    <property type="entry name" value="ABC1_TM_sf"/>
</dbReference>
<keyword evidence="4" id="KW-0547">Nucleotide-binding</keyword>
<dbReference type="Proteomes" id="UP000193944">
    <property type="component" value="Unassembled WGS sequence"/>
</dbReference>
<keyword evidence="2" id="KW-0813">Transport</keyword>
<dbReference type="EMBL" id="MCFG01000047">
    <property type="protein sequence ID" value="ORX84705.1"/>
    <property type="molecule type" value="Genomic_DNA"/>
</dbReference>
<dbReference type="InterPro" id="IPR039421">
    <property type="entry name" value="Type_1_exporter"/>
</dbReference>
<dbReference type="SUPFAM" id="SSF52540">
    <property type="entry name" value="P-loop containing nucleoside triphosphate hydrolases"/>
    <property type="match status" value="2"/>
</dbReference>
<dbReference type="PROSITE" id="PS00211">
    <property type="entry name" value="ABC_TRANSPORTER_1"/>
    <property type="match status" value="2"/>
</dbReference>
<dbReference type="FunFam" id="1.20.1560.10:FF:000127">
    <property type="entry name" value="ABC transporter ATP-binding protein"/>
    <property type="match status" value="1"/>
</dbReference>
<dbReference type="Pfam" id="PF00664">
    <property type="entry name" value="ABC_membrane"/>
    <property type="match status" value="2"/>
</dbReference>
<organism evidence="13 14">
    <name type="scientific">Anaeromyces robustus</name>
    <dbReference type="NCBI Taxonomy" id="1754192"/>
    <lineage>
        <taxon>Eukaryota</taxon>
        <taxon>Fungi</taxon>
        <taxon>Fungi incertae sedis</taxon>
        <taxon>Chytridiomycota</taxon>
        <taxon>Chytridiomycota incertae sedis</taxon>
        <taxon>Neocallimastigomycetes</taxon>
        <taxon>Neocallimastigales</taxon>
        <taxon>Neocallimastigaceae</taxon>
        <taxon>Anaeromyces</taxon>
    </lineage>
</organism>
<comment type="similarity">
    <text evidence="8">Belongs to the ABC transporter superfamily. ABCB family. Heavy Metal importer (TC 3.A.1.210) subfamily.</text>
</comment>
<dbReference type="PANTHER" id="PTHR43394:SF1">
    <property type="entry name" value="ATP-BINDING CASSETTE SUB-FAMILY B MEMBER 10, MITOCHONDRIAL"/>
    <property type="match status" value="1"/>
</dbReference>
<keyword evidence="7 10" id="KW-0472">Membrane</keyword>
<keyword evidence="6 10" id="KW-1133">Transmembrane helix</keyword>
<feature type="transmembrane region" description="Helical" evidence="10">
    <location>
        <begin position="275"/>
        <end position="298"/>
    </location>
</feature>
<comment type="subcellular location">
    <subcellularLocation>
        <location evidence="1">Membrane</location>
        <topology evidence="1">Multi-pass membrane protein</topology>
    </subcellularLocation>
</comment>
<keyword evidence="14" id="KW-1185">Reference proteome</keyword>
<feature type="transmembrane region" description="Helical" evidence="10">
    <location>
        <begin position="158"/>
        <end position="180"/>
    </location>
</feature>
<evidence type="ECO:0000256" key="6">
    <source>
        <dbReference type="ARBA" id="ARBA00022989"/>
    </source>
</evidence>
<keyword evidence="13" id="KW-0378">Hydrolase</keyword>
<feature type="domain" description="ABC transporter" evidence="11">
    <location>
        <begin position="367"/>
        <end position="612"/>
    </location>
</feature>
<evidence type="ECO:0000256" key="5">
    <source>
        <dbReference type="ARBA" id="ARBA00022840"/>
    </source>
</evidence>
<dbReference type="InterPro" id="IPR027417">
    <property type="entry name" value="P-loop_NTPase"/>
</dbReference>
<dbReference type="Gene3D" id="1.20.1560.10">
    <property type="entry name" value="ABC transporter type 1, transmembrane domain"/>
    <property type="match status" value="2"/>
</dbReference>
<dbReference type="PANTHER" id="PTHR43394">
    <property type="entry name" value="ATP-DEPENDENT PERMEASE MDL1, MITOCHONDRIAL"/>
    <property type="match status" value="1"/>
</dbReference>
<keyword evidence="3 10" id="KW-0812">Transmembrane</keyword>
<gene>
    <name evidence="13" type="ORF">BCR32DRAFT_266148</name>
</gene>
<comment type="caution">
    <text evidence="13">The sequence shown here is derived from an EMBL/GenBank/DDBJ whole genome shotgun (WGS) entry which is preliminary data.</text>
</comment>
<evidence type="ECO:0000256" key="7">
    <source>
        <dbReference type="ARBA" id="ARBA00023136"/>
    </source>
</evidence>
<reference evidence="13 14" key="2">
    <citation type="submission" date="2016-08" db="EMBL/GenBank/DDBJ databases">
        <title>Pervasive Adenine N6-methylation of Active Genes in Fungi.</title>
        <authorList>
            <consortium name="DOE Joint Genome Institute"/>
            <person name="Mondo S.J."/>
            <person name="Dannebaum R.O."/>
            <person name="Kuo R.C."/>
            <person name="Labutti K."/>
            <person name="Haridas S."/>
            <person name="Kuo A."/>
            <person name="Salamov A."/>
            <person name="Ahrendt S.R."/>
            <person name="Lipzen A."/>
            <person name="Sullivan W."/>
            <person name="Andreopoulos W.B."/>
            <person name="Clum A."/>
            <person name="Lindquist E."/>
            <person name="Daum C."/>
            <person name="Ramamoorthy G.K."/>
            <person name="Gryganskyi A."/>
            <person name="Culley D."/>
            <person name="Magnuson J.K."/>
            <person name="James T.Y."/>
            <person name="O'Malley M.A."/>
            <person name="Stajich J.E."/>
            <person name="Spatafora J.W."/>
            <person name="Visel A."/>
            <person name="Grigoriev I.V."/>
        </authorList>
    </citation>
    <scope>NUCLEOTIDE SEQUENCE [LARGE SCALE GENOMIC DNA]</scope>
    <source>
        <strain evidence="13 14">S4</strain>
    </source>
</reference>
<dbReference type="Pfam" id="PF00005">
    <property type="entry name" value="ABC_tran"/>
    <property type="match status" value="2"/>
</dbReference>
<dbReference type="SUPFAM" id="SSF90123">
    <property type="entry name" value="ABC transporter transmembrane region"/>
    <property type="match status" value="2"/>
</dbReference>
<name>A0A1Y1XG23_9FUNG</name>
<feature type="transmembrane region" description="Helical" evidence="10">
    <location>
        <begin position="31"/>
        <end position="58"/>
    </location>
</feature>
<dbReference type="InterPro" id="IPR003439">
    <property type="entry name" value="ABC_transporter-like_ATP-bd"/>
</dbReference>
<evidence type="ECO:0000256" key="8">
    <source>
        <dbReference type="ARBA" id="ARBA00024363"/>
    </source>
</evidence>
<reference evidence="13 14" key="1">
    <citation type="submission" date="2016-08" db="EMBL/GenBank/DDBJ databases">
        <title>A Parts List for Fungal Cellulosomes Revealed by Comparative Genomics.</title>
        <authorList>
            <consortium name="DOE Joint Genome Institute"/>
            <person name="Haitjema C.H."/>
            <person name="Gilmore S.P."/>
            <person name="Henske J.K."/>
            <person name="Solomon K.V."/>
            <person name="De Groot R."/>
            <person name="Kuo A."/>
            <person name="Mondo S.J."/>
            <person name="Salamov A.A."/>
            <person name="Labutti K."/>
            <person name="Zhao Z."/>
            <person name="Chiniquy J."/>
            <person name="Barry K."/>
            <person name="Brewer H.M."/>
            <person name="Purvine S.O."/>
            <person name="Wright A.T."/>
            <person name="Boxma B."/>
            <person name="Van Alen T."/>
            <person name="Hackstein J.H."/>
            <person name="Baker S.E."/>
            <person name="Grigoriev I.V."/>
            <person name="O'Malley M.A."/>
        </authorList>
    </citation>
    <scope>NUCLEOTIDE SEQUENCE [LARGE SCALE GENOMIC DNA]</scope>
    <source>
        <strain evidence="13 14">S4</strain>
    </source>
</reference>
<sequence length="1271" mass="142922">MDFEDKYSNHLKKYTKKGISRLFEMAEEKKILLYLSSFFSIVAAACSLVPYISIYFILQILLKNYVFYSNNTRKGNDIENDSQIMIKWGIVAAVSFAFVVFFEGVSLGFSHIAAYTVLYNIRVRIAEHIGFLPLGYLSSTTTGAISKTLEQNVEKIELFIAHTIPDIVKVLATVVFSIIIFLRFNIILTIVCIVVFILAILCQFAGMFSKRSMELQKEYFDICDKISGSVVQFIYGIQIIKIFGKDVFSFHRLADDIHKCRENAINCCNVYRTGMCYFVALLESFAIFIIPVGALLLSRNEKDLSLALDYIFFIIMGPSLSTPLRNLLMMVINLEAIKEGNYRIDAILNEDIIPQPENPKIPTKYNVTFKNVTFNYKETKKSRNSDRDALSNISFEAENGKITALVGPSGSGKSTIGNLIPRFWDVEKGEICIGGINVKEIKYNDLMNIISFVFQDSFLFNDTVFNNISIGRPNATKEDVIAAAKAAQCHEFIENLPQKYETIIGSPDDKDGVLLSGGEQQRICIARAILKKSPILVLDEATAFSDPENEYNIQLALKELIKDKTVIVIAHNLNTVKSADNILVINEGKIIEQGKHDQLLNNQGFYSSMWNAYISSSKWFISNKKTSSEMISPLKPNNSHNENVTSSVKKASSSPISEQTEDKYKALRTKSTPKKNTIISEHLGILYNITCGHPKNLYKAILFTFIANLINIFPFGLTVVVIQTVFDAFDGSEKPINFTKIWIISVVLLMYIFVMYLAQVPAFNHCYYEAHKTSSLGRIKLAEHVRRLPLGTIYSKDPGEIVNILINDFLSIETCSSHYLPQLVGASVMPIVAFVALFFIDWRLDLATFLPLPVGVLILLLSTSYQNRLSSRQLNSRVEAGNSFHEYMRGIRCIKAYNLIGKKFDRLEKSFRKLMIDSIKLEFGLGPVVSLSTTIAHSGIFFLLLVGAYLLKNGDIKVSTFVTFVIIGSRVYDPLVRALVSVAEVRYFNVAGKRIQKFLDLQIQEGTTDVHYEPNKDIIFEHVDFKYLDDSKSTKKSTDEYILKDINIVMKQGSLTALVGPSGSGKTTILKLISKFYDANNGKITFAGEDISKIDPELYMKNISIVFQDVYLFQDTIMNNIKFGREDASQDEIIEAAKKACAHEFIMKLQNGYDTIVGEGGCTLSGGEKQRISIARAILKNSPVVLLDEATSSLDPENEVEVQKAISELIAGRTVIVISHHLKTIKTADNIVVLNNGMISEQGTHDELIKNNGIYKHLWEIQEKYQGWSMK</sequence>
<evidence type="ECO:0000256" key="2">
    <source>
        <dbReference type="ARBA" id="ARBA00022448"/>
    </source>
</evidence>
<feature type="transmembrane region" description="Helical" evidence="10">
    <location>
        <begin position="846"/>
        <end position="865"/>
    </location>
</feature>
<feature type="transmembrane region" description="Helical" evidence="10">
    <location>
        <begin position="738"/>
        <end position="758"/>
    </location>
</feature>
<dbReference type="InterPro" id="IPR017871">
    <property type="entry name" value="ABC_transporter-like_CS"/>
</dbReference>
<feature type="domain" description="ABC transmembrane type-1" evidence="12">
    <location>
        <begin position="700"/>
        <end position="985"/>
    </location>
</feature>
<evidence type="ECO:0000259" key="11">
    <source>
        <dbReference type="PROSITE" id="PS50893"/>
    </source>
</evidence>
<dbReference type="AlphaFoldDB" id="A0A1Y1XG23"/>
<dbReference type="InterPro" id="IPR011527">
    <property type="entry name" value="ABC1_TM_dom"/>
</dbReference>
<evidence type="ECO:0000256" key="3">
    <source>
        <dbReference type="ARBA" id="ARBA00022692"/>
    </source>
</evidence>
<dbReference type="GO" id="GO:0005524">
    <property type="term" value="F:ATP binding"/>
    <property type="evidence" value="ECO:0007669"/>
    <property type="project" value="UniProtKB-KW"/>
</dbReference>
<dbReference type="GO" id="GO:0015421">
    <property type="term" value="F:ABC-type oligopeptide transporter activity"/>
    <property type="evidence" value="ECO:0007669"/>
    <property type="project" value="TreeGrafter"/>
</dbReference>
<dbReference type="InterPro" id="IPR003593">
    <property type="entry name" value="AAA+_ATPase"/>
</dbReference>
<feature type="transmembrane region" description="Helical" evidence="10">
    <location>
        <begin position="819"/>
        <end position="840"/>
    </location>
</feature>
<dbReference type="OrthoDB" id="6500128at2759"/>
<dbReference type="GO" id="GO:0016020">
    <property type="term" value="C:membrane"/>
    <property type="evidence" value="ECO:0007669"/>
    <property type="project" value="UniProtKB-SubCell"/>
</dbReference>
<dbReference type="PROSITE" id="PS50929">
    <property type="entry name" value="ABC_TM1F"/>
    <property type="match status" value="2"/>
</dbReference>
<evidence type="ECO:0000256" key="1">
    <source>
        <dbReference type="ARBA" id="ARBA00004141"/>
    </source>
</evidence>
<evidence type="ECO:0000256" key="9">
    <source>
        <dbReference type="SAM" id="MobiDB-lite"/>
    </source>
</evidence>
<evidence type="ECO:0000259" key="12">
    <source>
        <dbReference type="PROSITE" id="PS50929"/>
    </source>
</evidence>
<feature type="compositionally biased region" description="Polar residues" evidence="9">
    <location>
        <begin position="632"/>
        <end position="645"/>
    </location>
</feature>
<feature type="transmembrane region" description="Helical" evidence="10">
    <location>
        <begin position="923"/>
        <end position="951"/>
    </location>
</feature>
<evidence type="ECO:0000313" key="14">
    <source>
        <dbReference type="Proteomes" id="UP000193944"/>
    </source>
</evidence>
<accession>A0A1Y1XG23</accession>
<dbReference type="Gene3D" id="3.40.50.300">
    <property type="entry name" value="P-loop containing nucleotide triphosphate hydrolases"/>
    <property type="match status" value="2"/>
</dbReference>
<feature type="transmembrane region" description="Helical" evidence="10">
    <location>
        <begin position="186"/>
        <end position="208"/>
    </location>
</feature>
<dbReference type="STRING" id="1754192.A0A1Y1XG23"/>
<dbReference type="FunFam" id="3.40.50.300:FF:000287">
    <property type="entry name" value="Multidrug ABC transporter ATP-binding protein"/>
    <property type="match status" value="1"/>
</dbReference>
<feature type="region of interest" description="Disordered" evidence="9">
    <location>
        <begin position="632"/>
        <end position="652"/>
    </location>
</feature>
<feature type="domain" description="ABC transmembrane type-1" evidence="12">
    <location>
        <begin position="35"/>
        <end position="336"/>
    </location>
</feature>
<dbReference type="SMART" id="SM00382">
    <property type="entry name" value="AAA"/>
    <property type="match status" value="2"/>
</dbReference>
<evidence type="ECO:0000313" key="13">
    <source>
        <dbReference type="EMBL" id="ORX84705.1"/>
    </source>
</evidence>
<evidence type="ECO:0000256" key="4">
    <source>
        <dbReference type="ARBA" id="ARBA00022741"/>
    </source>
</evidence>
<dbReference type="FunFam" id="3.40.50.300:FF:001443">
    <property type="entry name" value="ABC transporter, ATP-binding protein"/>
    <property type="match status" value="1"/>
</dbReference>
<keyword evidence="5" id="KW-0067">ATP-binding</keyword>
<dbReference type="PROSITE" id="PS50893">
    <property type="entry name" value="ABC_TRANSPORTER_2"/>
    <property type="match status" value="2"/>
</dbReference>
<feature type="transmembrane region" description="Helical" evidence="10">
    <location>
        <begin position="310"/>
        <end position="328"/>
    </location>
</feature>
<evidence type="ECO:0000256" key="10">
    <source>
        <dbReference type="SAM" id="Phobius"/>
    </source>
</evidence>
<proteinExistence type="inferred from homology"/>
<dbReference type="GO" id="GO:0016887">
    <property type="term" value="F:ATP hydrolysis activity"/>
    <property type="evidence" value="ECO:0007669"/>
    <property type="project" value="InterPro"/>
</dbReference>
<feature type="transmembrane region" description="Helical" evidence="10">
    <location>
        <begin position="700"/>
        <end position="726"/>
    </location>
</feature>